<gene>
    <name evidence="1" type="ORF">TSPGSL018_10737</name>
</gene>
<evidence type="ECO:0000313" key="1">
    <source>
        <dbReference type="EMBL" id="JAC80239.1"/>
    </source>
</evidence>
<reference evidence="1" key="1">
    <citation type="submission" date="2014-05" db="EMBL/GenBank/DDBJ databases">
        <title>The transcriptome of the halophilic microalga Tetraselmis sp. GSL018 isolated from the Great Salt Lake, Utah.</title>
        <authorList>
            <person name="Jinkerson R.E."/>
            <person name="D'Adamo S."/>
            <person name="Posewitz M.C."/>
        </authorList>
    </citation>
    <scope>NUCLEOTIDE SEQUENCE</scope>
    <source>
        <strain evidence="1">GSL018</strain>
    </source>
</reference>
<accession>A0A061SB32</accession>
<dbReference type="EMBL" id="GBEZ01005029">
    <property type="protein sequence ID" value="JAC80239.1"/>
    <property type="molecule type" value="Transcribed_RNA"/>
</dbReference>
<protein>
    <submittedName>
        <fullName evidence="1">Uncharacterized protein</fullName>
    </submittedName>
</protein>
<organism evidence="1">
    <name type="scientific">Tetraselmis sp. GSL018</name>
    <dbReference type="NCBI Taxonomy" id="582737"/>
    <lineage>
        <taxon>Eukaryota</taxon>
        <taxon>Viridiplantae</taxon>
        <taxon>Chlorophyta</taxon>
        <taxon>core chlorophytes</taxon>
        <taxon>Chlorodendrophyceae</taxon>
        <taxon>Chlorodendrales</taxon>
        <taxon>Chlorodendraceae</taxon>
        <taxon>Tetraselmis</taxon>
    </lineage>
</organism>
<sequence length="68" mass="8250">EEGFLFRRFARPECKQDDEEYRSFGIEEDRTQDAKLSTLSTSTTCLYTRKWHWNTKARVFSKLCYILF</sequence>
<name>A0A061SB32_9CHLO</name>
<feature type="non-terminal residue" evidence="1">
    <location>
        <position position="1"/>
    </location>
</feature>
<proteinExistence type="predicted"/>
<dbReference type="AlphaFoldDB" id="A0A061SB32"/>